<keyword evidence="3 6" id="KW-0732">Signal</keyword>
<dbReference type="RefSeq" id="WP_162350618.1">
    <property type="nucleotide sequence ID" value="NZ_QOVG01000010.1"/>
</dbReference>
<reference evidence="7 8" key="1">
    <citation type="submission" date="2018-07" db="EMBL/GenBank/DDBJ databases">
        <title>Whole genome Sequencing of Pseudoxanthomonas gei KCTC 32298 (T).</title>
        <authorList>
            <person name="Kumar S."/>
            <person name="Bansal K."/>
            <person name="Kaur A."/>
            <person name="Patil P."/>
            <person name="Sharma S."/>
            <person name="Patil P.B."/>
        </authorList>
    </citation>
    <scope>NUCLEOTIDE SEQUENCE [LARGE SCALE GENOMIC DNA]</scope>
    <source>
        <strain evidence="7 8">KCTC 32298</strain>
    </source>
</reference>
<feature type="chain" id="PRO_5046128261" evidence="6">
    <location>
        <begin position="23"/>
        <end position="293"/>
    </location>
</feature>
<dbReference type="EMBL" id="QOVG01000010">
    <property type="protein sequence ID" value="NDK39960.1"/>
    <property type="molecule type" value="Genomic_DNA"/>
</dbReference>
<keyword evidence="5" id="KW-0998">Cell outer membrane</keyword>
<keyword evidence="4" id="KW-0472">Membrane</keyword>
<dbReference type="PANTHER" id="PTHR38776">
    <property type="entry name" value="MLTA-INTERACTING PROTEIN-RELATED"/>
    <property type="match status" value="1"/>
</dbReference>
<protein>
    <submittedName>
        <fullName evidence="7">MipA/OmpV family protein</fullName>
    </submittedName>
</protein>
<proteinExistence type="inferred from homology"/>
<dbReference type="PANTHER" id="PTHR38776:SF1">
    <property type="entry name" value="MLTA-INTERACTING PROTEIN-RELATED"/>
    <property type="match status" value="1"/>
</dbReference>
<evidence type="ECO:0000256" key="4">
    <source>
        <dbReference type="ARBA" id="ARBA00023136"/>
    </source>
</evidence>
<comment type="subcellular location">
    <subcellularLocation>
        <location evidence="1">Cell outer membrane</location>
    </subcellularLocation>
</comment>
<dbReference type="Proteomes" id="UP001429354">
    <property type="component" value="Unassembled WGS sequence"/>
</dbReference>
<evidence type="ECO:0000256" key="2">
    <source>
        <dbReference type="ARBA" id="ARBA00005722"/>
    </source>
</evidence>
<organism evidence="7 8">
    <name type="scientific">Pseudoxanthomonas gei</name>
    <dbReference type="NCBI Taxonomy" id="1383030"/>
    <lineage>
        <taxon>Bacteria</taxon>
        <taxon>Pseudomonadati</taxon>
        <taxon>Pseudomonadota</taxon>
        <taxon>Gammaproteobacteria</taxon>
        <taxon>Lysobacterales</taxon>
        <taxon>Lysobacteraceae</taxon>
        <taxon>Pseudoxanthomonas</taxon>
    </lineage>
</organism>
<evidence type="ECO:0000256" key="6">
    <source>
        <dbReference type="SAM" id="SignalP"/>
    </source>
</evidence>
<dbReference type="InterPro" id="IPR010583">
    <property type="entry name" value="MipA"/>
</dbReference>
<name>A0ABX0AIM2_9GAMM</name>
<comment type="caution">
    <text evidence="7">The sequence shown here is derived from an EMBL/GenBank/DDBJ whole genome shotgun (WGS) entry which is preliminary data.</text>
</comment>
<dbReference type="Pfam" id="PF06629">
    <property type="entry name" value="MipA"/>
    <property type="match status" value="1"/>
</dbReference>
<accession>A0ABX0AIM2</accession>
<evidence type="ECO:0000256" key="1">
    <source>
        <dbReference type="ARBA" id="ARBA00004442"/>
    </source>
</evidence>
<feature type="signal peptide" evidence="6">
    <location>
        <begin position="1"/>
        <end position="22"/>
    </location>
</feature>
<evidence type="ECO:0000313" key="8">
    <source>
        <dbReference type="Proteomes" id="UP001429354"/>
    </source>
</evidence>
<evidence type="ECO:0000256" key="3">
    <source>
        <dbReference type="ARBA" id="ARBA00022729"/>
    </source>
</evidence>
<keyword evidence="8" id="KW-1185">Reference proteome</keyword>
<sequence>MNSHRLLLVLCWLACPTSWARAETLQPDALVVASEASLPDPMQKQPGMPEQYELLEPDGVSLGVAVASSKGILLGEDPRTRVVPVLGYEGERLFLRGLSGGVRLFQRDGLELNLLLAARLDNWDARDLDAAQLAARGIDRRLLSDRERAAEAGLGLAWKGSAGRLGLEVRTDISNASGGREVELGYSFAVPAGKGLLAPGVAVSHWSYKLSDYYYGTLPEEEAAGVPRYRPGGAVVPSVSVAYLRALPQRWRVFGVFKYQWLPSAIVDSPLAEGDRGVPSLFVGVSRSFAWPR</sequence>
<evidence type="ECO:0000313" key="7">
    <source>
        <dbReference type="EMBL" id="NDK39960.1"/>
    </source>
</evidence>
<gene>
    <name evidence="7" type="ORF">DT603_14040</name>
</gene>
<comment type="similarity">
    <text evidence="2">Belongs to the MipA/OmpV family.</text>
</comment>
<evidence type="ECO:0000256" key="5">
    <source>
        <dbReference type="ARBA" id="ARBA00023237"/>
    </source>
</evidence>